<feature type="domain" description="Peptidase M28" evidence="10">
    <location>
        <begin position="214"/>
        <end position="368"/>
    </location>
</feature>
<reference evidence="11 12" key="1">
    <citation type="submission" date="2019-08" db="EMBL/GenBank/DDBJ databases">
        <title>The genome of the soybean aphid Biotype 1, its phylome, world population structure and adaptation to the North American continent.</title>
        <authorList>
            <person name="Giordano R."/>
            <person name="Donthu R.K."/>
            <person name="Hernandez A.G."/>
            <person name="Wright C.L."/>
            <person name="Zimin A.V."/>
        </authorList>
    </citation>
    <scope>NUCLEOTIDE SEQUENCE [LARGE SCALE GENOMIC DNA]</scope>
    <source>
        <tissue evidence="11">Whole aphids</tissue>
    </source>
</reference>
<evidence type="ECO:0000313" key="12">
    <source>
        <dbReference type="Proteomes" id="UP000475862"/>
    </source>
</evidence>
<sequence>MLGESDEFSEILKTGFPMYLLIAIPLLLVMSPVCPANAAHEFTVYRAQQYSLQGATYGSKSSIINLEARSLKTWSSRSRHCVFVLMDNFTTEAYEQISSGSGALVLVVPPTPHTRDQQNRMIEIEQTILSSDTSIPIYMINWSTEVNNLMNDLADSKIIDENASSAAKAFINSVSANGYQIVVQANKPVLQQNIAISTIQGQLIGYGFQDKLPSILIVAHYDSFGLAPELSYGADSNGSGAAILLLLAKILSRVYAEKNRPKYNVMFILSGGGKLNYLGSKNWIEQQMEKSNTLQDVSFVLCLDSLGSDKNIFAHVSKPPKDDSKMGNFMNELNNNLGENGLKIIHKKINLGSDTLAWEHERYSIRRLPAFTLSSLKSHKNSSRRSILDTSETLDSKIVYRNAQIIVKSLVAHLYDYNTSETPKVNVDFESLRSSLDLLVLQPRSTQMIAQKNHPLVDNLFSLMSKYLKDVNVSHLTADKVDPQFSFYTVTKATLQVYRLVKCFKRYIS</sequence>
<dbReference type="Pfam" id="PF04389">
    <property type="entry name" value="Peptidase_M28"/>
    <property type="match status" value="1"/>
</dbReference>
<dbReference type="EMBL" id="VYZN01000065">
    <property type="protein sequence ID" value="KAE9524699.1"/>
    <property type="molecule type" value="Genomic_DNA"/>
</dbReference>
<dbReference type="InterPro" id="IPR016574">
    <property type="entry name" value="Nicalin"/>
</dbReference>
<evidence type="ECO:0000256" key="8">
    <source>
        <dbReference type="ARBA" id="ARBA00023180"/>
    </source>
</evidence>
<gene>
    <name evidence="11" type="ORF">AGLY_014749</name>
</gene>
<evidence type="ECO:0000256" key="1">
    <source>
        <dbReference type="ARBA" id="ARBA00004389"/>
    </source>
</evidence>
<keyword evidence="7" id="KW-0472">Membrane</keyword>
<keyword evidence="4" id="KW-0732">Signal</keyword>
<evidence type="ECO:0000256" key="5">
    <source>
        <dbReference type="ARBA" id="ARBA00022824"/>
    </source>
</evidence>
<evidence type="ECO:0000259" key="10">
    <source>
        <dbReference type="Pfam" id="PF04389"/>
    </source>
</evidence>
<keyword evidence="8" id="KW-0325">Glycoprotein</keyword>
<evidence type="ECO:0000256" key="4">
    <source>
        <dbReference type="ARBA" id="ARBA00022729"/>
    </source>
</evidence>
<keyword evidence="5" id="KW-0256">Endoplasmic reticulum</keyword>
<dbReference type="SUPFAM" id="SSF53187">
    <property type="entry name" value="Zn-dependent exopeptidases"/>
    <property type="match status" value="1"/>
</dbReference>
<dbReference type="GO" id="GO:0009966">
    <property type="term" value="P:regulation of signal transduction"/>
    <property type="evidence" value="ECO:0007669"/>
    <property type="project" value="InterPro"/>
</dbReference>
<dbReference type="PANTHER" id="PTHR31826">
    <property type="entry name" value="NICALIN"/>
    <property type="match status" value="1"/>
</dbReference>
<comment type="similarity">
    <text evidence="2">Belongs to the nicastrin family.</text>
</comment>
<comment type="subcellular location">
    <subcellularLocation>
        <location evidence="1">Endoplasmic reticulum membrane</location>
        <topology evidence="1">Single-pass membrane protein</topology>
    </subcellularLocation>
</comment>
<evidence type="ECO:0000313" key="11">
    <source>
        <dbReference type="EMBL" id="KAE9524699.1"/>
    </source>
</evidence>
<evidence type="ECO:0000256" key="7">
    <source>
        <dbReference type="ARBA" id="ARBA00023136"/>
    </source>
</evidence>
<dbReference type="Gene3D" id="3.40.630.10">
    <property type="entry name" value="Zn peptidases"/>
    <property type="match status" value="1"/>
</dbReference>
<dbReference type="GO" id="GO:0005789">
    <property type="term" value="C:endoplasmic reticulum membrane"/>
    <property type="evidence" value="ECO:0007669"/>
    <property type="project" value="UniProtKB-SubCell"/>
</dbReference>
<keyword evidence="3" id="KW-0812">Transmembrane</keyword>
<proteinExistence type="inferred from homology"/>
<dbReference type="Proteomes" id="UP000475862">
    <property type="component" value="Unassembled WGS sequence"/>
</dbReference>
<evidence type="ECO:0000256" key="9">
    <source>
        <dbReference type="ARBA" id="ARBA00034873"/>
    </source>
</evidence>
<evidence type="ECO:0000256" key="3">
    <source>
        <dbReference type="ARBA" id="ARBA00022692"/>
    </source>
</evidence>
<keyword evidence="12" id="KW-1185">Reference proteome</keyword>
<evidence type="ECO:0000256" key="2">
    <source>
        <dbReference type="ARBA" id="ARBA00007717"/>
    </source>
</evidence>
<evidence type="ECO:0000256" key="6">
    <source>
        <dbReference type="ARBA" id="ARBA00022989"/>
    </source>
</evidence>
<organism evidence="11 12">
    <name type="scientific">Aphis glycines</name>
    <name type="common">Soybean aphid</name>
    <dbReference type="NCBI Taxonomy" id="307491"/>
    <lineage>
        <taxon>Eukaryota</taxon>
        <taxon>Metazoa</taxon>
        <taxon>Ecdysozoa</taxon>
        <taxon>Arthropoda</taxon>
        <taxon>Hexapoda</taxon>
        <taxon>Insecta</taxon>
        <taxon>Pterygota</taxon>
        <taxon>Neoptera</taxon>
        <taxon>Paraneoptera</taxon>
        <taxon>Hemiptera</taxon>
        <taxon>Sternorrhyncha</taxon>
        <taxon>Aphidomorpha</taxon>
        <taxon>Aphidoidea</taxon>
        <taxon>Aphididae</taxon>
        <taxon>Aphidini</taxon>
        <taxon>Aphis</taxon>
        <taxon>Aphis</taxon>
    </lineage>
</organism>
<name>A0A6G0T292_APHGL</name>
<dbReference type="OrthoDB" id="5913609at2759"/>
<dbReference type="CDD" id="cd03882">
    <property type="entry name" value="M28_nicalin_like"/>
    <property type="match status" value="1"/>
</dbReference>
<dbReference type="AlphaFoldDB" id="A0A6G0T292"/>
<accession>A0A6G0T292</accession>
<comment type="caution">
    <text evidence="11">The sequence shown here is derived from an EMBL/GenBank/DDBJ whole genome shotgun (WGS) entry which is preliminary data.</text>
</comment>
<keyword evidence="6" id="KW-1133">Transmembrane helix</keyword>
<protein>
    <recommendedName>
        <fullName evidence="9">BOS complex subunit NCLN</fullName>
    </recommendedName>
</protein>
<dbReference type="InterPro" id="IPR007484">
    <property type="entry name" value="Peptidase_M28"/>
</dbReference>